<evidence type="ECO:0000259" key="5">
    <source>
        <dbReference type="Pfam" id="PF07159"/>
    </source>
</evidence>
<organism evidence="6">
    <name type="scientific">Melanaphis sacchari</name>
    <dbReference type="NCBI Taxonomy" id="742174"/>
    <lineage>
        <taxon>Eukaryota</taxon>
        <taxon>Metazoa</taxon>
        <taxon>Ecdysozoa</taxon>
        <taxon>Arthropoda</taxon>
        <taxon>Hexapoda</taxon>
        <taxon>Insecta</taxon>
        <taxon>Pterygota</taxon>
        <taxon>Neoptera</taxon>
        <taxon>Paraneoptera</taxon>
        <taxon>Hemiptera</taxon>
        <taxon>Sternorrhyncha</taxon>
        <taxon>Aphidomorpha</taxon>
        <taxon>Aphidoidea</taxon>
        <taxon>Aphididae</taxon>
        <taxon>Aphidini</taxon>
        <taxon>Melanaphis</taxon>
    </lineage>
</organism>
<keyword evidence="4" id="KW-0449">Lipoprotein</keyword>
<protein>
    <submittedName>
        <fullName evidence="6">Protein FAM49B</fullName>
    </submittedName>
</protein>
<feature type="domain" description="CYRIA/CYRIB Rac1 binding" evidence="5">
    <location>
        <begin position="34"/>
        <end position="336"/>
    </location>
</feature>
<sequence length="342" mass="39247">MNLACCCRSTIMGKLLSLLARDENSCCSAQQKYDIFLDFENAQPTESEMQLFDEVQIVLTEASDVLSDLKHYSGADQYIRAAINNPSAEQNALTWEALMPRIRTLRRFYFFSQKIAFVVPQILTEICSDDITPSLHLENQQALVKQFSEIIEFVLKFDEYKMRTPAIQNDFSYYRRVLMREGASVHSFADQDEDSNSNLNVANKVSLFYAEATPMLRTLSNVTSQFLNRDKRLVDYAIDMLSTMVKVCIRMLETPTVQFRKQETHLFMLRVLVGLIILYDHVHPNGAFVKTSNIDIKGCVRLLKDQPEEFQTENLLNALRYTTAHLNDPSTSKTVKSLLMEA</sequence>
<proteinExistence type="inferred from homology"/>
<dbReference type="GO" id="GO:0030833">
    <property type="term" value="P:regulation of actin filament polymerization"/>
    <property type="evidence" value="ECO:0007669"/>
    <property type="project" value="InterPro"/>
</dbReference>
<reference evidence="6" key="1">
    <citation type="submission" date="2017-10" db="EMBL/GenBank/DDBJ databases">
        <title>Transcriptome Assembly of Sugarcane Aphid Adults.</title>
        <authorList>
            <person name="Scully E.D."/>
            <person name="Palmer N.A."/>
            <person name="Geib S.M."/>
            <person name="Sarath G."/>
            <person name="Sattler S.E."/>
        </authorList>
    </citation>
    <scope>NUCLEOTIDE SEQUENCE</scope>
    <source>
        <tissue evidence="6">Whole body</tissue>
    </source>
</reference>
<dbReference type="PANTHER" id="PTHR12422">
    <property type="entry name" value="GH09096P"/>
    <property type="match status" value="1"/>
</dbReference>
<evidence type="ECO:0000256" key="4">
    <source>
        <dbReference type="ARBA" id="ARBA00023288"/>
    </source>
</evidence>
<evidence type="ECO:0000256" key="2">
    <source>
        <dbReference type="ARBA" id="ARBA00005778"/>
    </source>
</evidence>
<dbReference type="Pfam" id="PF07159">
    <property type="entry name" value="CYRIA-B_Rac1-bd"/>
    <property type="match status" value="1"/>
</dbReference>
<dbReference type="GO" id="GO:0016020">
    <property type="term" value="C:membrane"/>
    <property type="evidence" value="ECO:0007669"/>
    <property type="project" value="UniProtKB-SubCell"/>
</dbReference>
<comment type="subcellular location">
    <subcellularLocation>
        <location evidence="1">Membrane</location>
        <topology evidence="1">Lipid-anchor</topology>
    </subcellularLocation>
</comment>
<dbReference type="OrthoDB" id="60973at2759"/>
<evidence type="ECO:0000256" key="1">
    <source>
        <dbReference type="ARBA" id="ARBA00004635"/>
    </source>
</evidence>
<gene>
    <name evidence="6" type="primary">FAM49B_0</name>
</gene>
<comment type="similarity">
    <text evidence="2">Belongs to the CYRI family.</text>
</comment>
<evidence type="ECO:0000256" key="3">
    <source>
        <dbReference type="ARBA" id="ARBA00023136"/>
    </source>
</evidence>
<dbReference type="GO" id="GO:0031267">
    <property type="term" value="F:small GTPase binding"/>
    <property type="evidence" value="ECO:0007669"/>
    <property type="project" value="InterPro"/>
</dbReference>
<evidence type="ECO:0000313" key="6">
    <source>
        <dbReference type="EMBL" id="MBW17021.1"/>
    </source>
</evidence>
<dbReference type="InterPro" id="IPR009828">
    <property type="entry name" value="CYRIA/CYRIB_Rac1-bd"/>
</dbReference>
<dbReference type="InterPro" id="IPR039789">
    <property type="entry name" value="CYRI"/>
</dbReference>
<accession>A0A2H8TT60</accession>
<dbReference type="EMBL" id="GFXV01005216">
    <property type="protein sequence ID" value="MBW17021.1"/>
    <property type="molecule type" value="Transcribed_RNA"/>
</dbReference>
<keyword evidence="3" id="KW-0472">Membrane</keyword>
<dbReference type="AlphaFoldDB" id="A0A2H8TT60"/>
<name>A0A2H8TT60_9HEMI</name>